<protein>
    <submittedName>
        <fullName evidence="2">DUF4190 domain-containing protein</fullName>
    </submittedName>
</protein>
<feature type="transmembrane region" description="Helical" evidence="1">
    <location>
        <begin position="57"/>
        <end position="75"/>
    </location>
</feature>
<reference evidence="2 3" key="1">
    <citation type="submission" date="2019-03" db="EMBL/GenBank/DDBJ databases">
        <title>Diversity of the mouse oral microbiome.</title>
        <authorList>
            <person name="Joseph S."/>
            <person name="Aduse-Opoku J."/>
            <person name="Curtis M."/>
            <person name="Wade W."/>
            <person name="Hashim A."/>
        </authorList>
    </citation>
    <scope>NUCLEOTIDE SEQUENCE [LARGE SCALE GENOMIC DNA]</scope>
    <source>
        <strain evidence="3">irhom_31</strain>
    </source>
</reference>
<evidence type="ECO:0000256" key="1">
    <source>
        <dbReference type="SAM" id="Phobius"/>
    </source>
</evidence>
<evidence type="ECO:0000313" key="3">
    <source>
        <dbReference type="Proteomes" id="UP000297951"/>
    </source>
</evidence>
<keyword evidence="1" id="KW-1133">Transmembrane helix</keyword>
<feature type="transmembrane region" description="Helical" evidence="1">
    <location>
        <begin position="81"/>
        <end position="100"/>
    </location>
</feature>
<sequence length="173" mass="18783">MSTQPPAYPQSQAPAGTGVLLPPALDYETPGEPTQYRVPDAHRRPYGEMVRDKRGRGYYQAVMALSVGIVSWLVVLMAGVFALLALIPAVAAIVLGIKALRARKRNPRTRFYGQTAGMAWGGIALGILCIPVAVFFYFMASWFLNGAETANCEITHAGDEEAITRCIESNTSY</sequence>
<feature type="transmembrane region" description="Helical" evidence="1">
    <location>
        <begin position="120"/>
        <end position="144"/>
    </location>
</feature>
<gene>
    <name evidence="2" type="ORF">E4U03_04525</name>
</gene>
<accession>A0A4Y9F6Z9</accession>
<keyword evidence="1" id="KW-0812">Transmembrane</keyword>
<dbReference type="EMBL" id="SPQC01000012">
    <property type="protein sequence ID" value="TFU22887.1"/>
    <property type="molecule type" value="Genomic_DNA"/>
</dbReference>
<name>A0A4Y9F6Z9_9MICC</name>
<dbReference type="OrthoDB" id="4966951at2"/>
<keyword evidence="1" id="KW-0472">Membrane</keyword>
<proteinExistence type="predicted"/>
<dbReference type="AlphaFoldDB" id="A0A4Y9F6Z9"/>
<dbReference type="Proteomes" id="UP000297951">
    <property type="component" value="Unassembled WGS sequence"/>
</dbReference>
<dbReference type="RefSeq" id="WP_135011911.1">
    <property type="nucleotide sequence ID" value="NZ_JADGLK010000012.1"/>
</dbReference>
<evidence type="ECO:0000313" key="2">
    <source>
        <dbReference type="EMBL" id="TFU22887.1"/>
    </source>
</evidence>
<comment type="caution">
    <text evidence="2">The sequence shown here is derived from an EMBL/GenBank/DDBJ whole genome shotgun (WGS) entry which is preliminary data.</text>
</comment>
<organism evidence="2 3">
    <name type="scientific">Rothia nasimurium</name>
    <dbReference type="NCBI Taxonomy" id="85336"/>
    <lineage>
        <taxon>Bacteria</taxon>
        <taxon>Bacillati</taxon>
        <taxon>Actinomycetota</taxon>
        <taxon>Actinomycetes</taxon>
        <taxon>Micrococcales</taxon>
        <taxon>Micrococcaceae</taxon>
        <taxon>Rothia</taxon>
    </lineage>
</organism>